<organism evidence="6 7">
    <name type="scientific">Arabidopsis thaliana</name>
    <name type="common">Mouse-ear cress</name>
    <dbReference type="NCBI Taxonomy" id="3702"/>
    <lineage>
        <taxon>Eukaryota</taxon>
        <taxon>Viridiplantae</taxon>
        <taxon>Streptophyta</taxon>
        <taxon>Embryophyta</taxon>
        <taxon>Tracheophyta</taxon>
        <taxon>Spermatophyta</taxon>
        <taxon>Magnoliopsida</taxon>
        <taxon>eudicotyledons</taxon>
        <taxon>Gunneridae</taxon>
        <taxon>Pentapetalae</taxon>
        <taxon>rosids</taxon>
        <taxon>malvids</taxon>
        <taxon>Brassicales</taxon>
        <taxon>Brassicaceae</taxon>
        <taxon>Camelineae</taxon>
        <taxon>Arabidopsis</taxon>
    </lineage>
</organism>
<dbReference type="SMART" id="SM00320">
    <property type="entry name" value="WD40"/>
    <property type="match status" value="6"/>
</dbReference>
<sequence length="312" mass="35840">MFENKPDDSPVYLATASHDQTIRLWQARTGRCYFSFRYPDLHVNRLELTPEKGKLVAACNPHIRLFDLRSYNPHIPVRNFVSHTKNVMAVGFQYTGHMMYSGSEDGSVKIWDLRVRECQREFRSVSPVNTVVLHPNQTELISGDQNGNIRVWDLRADLCSCELVPEVGTPIRSLMVMWDGTMVVAANDRGTCYVWRSLCERQTMTEFEPLHKLQAHNSHILKCLLSPGNKYLATASSDKTVKIWNLDGFKLEKVLTGHERWVWDCDFSMDGEYLVTASSDTTARLWSMRAGKEEMVYQAHRKATVCCTLLRD</sequence>
<feature type="repeat" description="WD" evidence="4">
    <location>
        <begin position="213"/>
        <end position="247"/>
    </location>
</feature>
<keyword evidence="2 4" id="KW-0853">WD repeat</keyword>
<comment type="function">
    <text evidence="5">Component of TORC1 complex, which is an essential cell growth regulator that controls plant development. Acts by activating transcription, protein synthesis and ribosome biogenesis, and inhibiting mRNA degradation and autophagy.</text>
</comment>
<accession>A0A7G2EE45</accession>
<dbReference type="InterPro" id="IPR020472">
    <property type="entry name" value="WD40_PAC1"/>
</dbReference>
<comment type="similarity">
    <text evidence="1 5">Belongs to the WD repeat LST8 family.</text>
</comment>
<dbReference type="GO" id="GO:0005768">
    <property type="term" value="C:endosome"/>
    <property type="evidence" value="ECO:0007669"/>
    <property type="project" value="UniProtKB-SubCell"/>
</dbReference>
<feature type="repeat" description="WD" evidence="4">
    <location>
        <begin position="80"/>
        <end position="121"/>
    </location>
</feature>
<evidence type="ECO:0000256" key="1">
    <source>
        <dbReference type="ARBA" id="ARBA00009890"/>
    </source>
</evidence>
<keyword evidence="3 5" id="KW-0677">Repeat</keyword>
<evidence type="ECO:0000256" key="3">
    <source>
        <dbReference type="ARBA" id="ARBA00022737"/>
    </source>
</evidence>
<dbReference type="PROSITE" id="PS50294">
    <property type="entry name" value="WD_REPEATS_REGION"/>
    <property type="match status" value="3"/>
</dbReference>
<dbReference type="InterPro" id="IPR037588">
    <property type="entry name" value="MLST8"/>
</dbReference>
<dbReference type="GO" id="GO:0031931">
    <property type="term" value="C:TORC1 complex"/>
    <property type="evidence" value="ECO:0007669"/>
    <property type="project" value="UniProtKB-UniRule"/>
</dbReference>
<dbReference type="EMBL" id="LR881467">
    <property type="protein sequence ID" value="CAD5319172.1"/>
    <property type="molecule type" value="Genomic_DNA"/>
</dbReference>
<dbReference type="CDD" id="cd00200">
    <property type="entry name" value="WD40"/>
    <property type="match status" value="1"/>
</dbReference>
<evidence type="ECO:0000256" key="4">
    <source>
        <dbReference type="PROSITE-ProRule" id="PRU00221"/>
    </source>
</evidence>
<dbReference type="GO" id="GO:0031929">
    <property type="term" value="P:TOR signaling"/>
    <property type="evidence" value="ECO:0007669"/>
    <property type="project" value="UniProtKB-UniRule"/>
</dbReference>
<dbReference type="Gene3D" id="2.130.10.10">
    <property type="entry name" value="YVTN repeat-like/Quinoprotein amine dehydrogenase"/>
    <property type="match status" value="1"/>
</dbReference>
<evidence type="ECO:0000313" key="6">
    <source>
        <dbReference type="EMBL" id="CAD5319172.1"/>
    </source>
</evidence>
<name>A0A7G2EE45_ARATH</name>
<evidence type="ECO:0000256" key="2">
    <source>
        <dbReference type="ARBA" id="ARBA00022574"/>
    </source>
</evidence>
<comment type="subunit">
    <text evidence="5">The target of rapamycin complex 1 (TORC1) is composed of at least RAPTOR, LST8 and TOR.</text>
</comment>
<dbReference type="SUPFAM" id="SSF50978">
    <property type="entry name" value="WD40 repeat-like"/>
    <property type="match status" value="1"/>
</dbReference>
<protein>
    <recommendedName>
        <fullName evidence="5">Target of rapamycin complex subunit LST8</fullName>
        <shortName evidence="5">TORC subunit LST8</shortName>
    </recommendedName>
    <alternativeName>
        <fullName evidence="5">Lethal with SEC13 protein 8 homolog</fullName>
    </alternativeName>
</protein>
<dbReference type="InterPro" id="IPR036322">
    <property type="entry name" value="WD40_repeat_dom_sf"/>
</dbReference>
<keyword evidence="5" id="KW-0967">Endosome</keyword>
<dbReference type="GO" id="GO:0031932">
    <property type="term" value="C:TORC2 complex"/>
    <property type="evidence" value="ECO:0007669"/>
    <property type="project" value="InterPro"/>
</dbReference>
<dbReference type="InterPro" id="IPR015943">
    <property type="entry name" value="WD40/YVTN_repeat-like_dom_sf"/>
</dbReference>
<dbReference type="PANTHER" id="PTHR19842:SF0">
    <property type="entry name" value="TARGET OF RAPAMYCIN COMPLEX SUBUNIT LST8"/>
    <property type="match status" value="1"/>
</dbReference>
<evidence type="ECO:0000313" key="7">
    <source>
        <dbReference type="Proteomes" id="UP000516314"/>
    </source>
</evidence>
<dbReference type="PANTHER" id="PTHR19842">
    <property type="entry name" value="G BETA-LIKE PROTEIN GBL"/>
    <property type="match status" value="1"/>
</dbReference>
<dbReference type="Proteomes" id="UP000516314">
    <property type="component" value="Chromosome 2"/>
</dbReference>
<dbReference type="InterPro" id="IPR019775">
    <property type="entry name" value="WD40_repeat_CS"/>
</dbReference>
<feature type="repeat" description="WD" evidence="4">
    <location>
        <begin position="255"/>
        <end position="296"/>
    </location>
</feature>
<dbReference type="PRINTS" id="PR00320">
    <property type="entry name" value="GPROTEINBRPT"/>
</dbReference>
<reference evidence="6 7" key="1">
    <citation type="submission" date="2020-09" db="EMBL/GenBank/DDBJ databases">
        <authorList>
            <person name="Ashkenazy H."/>
        </authorList>
    </citation>
    <scope>NUCLEOTIDE SEQUENCE [LARGE SCALE GENOMIC DNA]</scope>
    <source>
        <strain evidence="7">cv. Cdm-0</strain>
    </source>
</reference>
<proteinExistence type="inferred from homology"/>
<dbReference type="AlphaFoldDB" id="A0A7G2EE45"/>
<comment type="subcellular location">
    <subcellularLocation>
        <location evidence="5">Endosome</location>
    </subcellularLocation>
</comment>
<gene>
    <name evidence="6" type="ORF">AT9943_LOCUS7362</name>
</gene>
<dbReference type="InterPro" id="IPR001680">
    <property type="entry name" value="WD40_rpt"/>
</dbReference>
<dbReference type="PROSITE" id="PS00678">
    <property type="entry name" value="WD_REPEATS_1"/>
    <property type="match status" value="3"/>
</dbReference>
<evidence type="ECO:0000256" key="5">
    <source>
        <dbReference type="RuleBase" id="RU369068"/>
    </source>
</evidence>
<feature type="repeat" description="WD" evidence="4">
    <location>
        <begin position="12"/>
        <end position="35"/>
    </location>
</feature>
<dbReference type="Pfam" id="PF00400">
    <property type="entry name" value="WD40"/>
    <property type="match status" value="5"/>
</dbReference>
<feature type="repeat" description="WD" evidence="4">
    <location>
        <begin position="128"/>
        <end position="155"/>
    </location>
</feature>
<dbReference type="PROSITE" id="PS50082">
    <property type="entry name" value="WD_REPEATS_2"/>
    <property type="match status" value="5"/>
</dbReference>